<dbReference type="Proteomes" id="UP001454036">
    <property type="component" value="Unassembled WGS sequence"/>
</dbReference>
<keyword evidence="3" id="KW-1185">Reference proteome</keyword>
<gene>
    <name evidence="2" type="ORF">LIER_11353</name>
</gene>
<dbReference type="AlphaFoldDB" id="A0AAV3PS29"/>
<evidence type="ECO:0000256" key="1">
    <source>
        <dbReference type="SAM" id="MobiDB-lite"/>
    </source>
</evidence>
<accession>A0AAV3PS29</accession>
<evidence type="ECO:0000313" key="3">
    <source>
        <dbReference type="Proteomes" id="UP001454036"/>
    </source>
</evidence>
<name>A0AAV3PS29_LITER</name>
<sequence length="213" mass="24416">MESEDIVETNGWHVSSQKDRDRERRRVRDRQRRQSMSQEERERHLARRRRNYQLRRQRASMVNSTCSGFEMDMITNENLEPVPVTEVGFQFNVSNGYGAMYATHNAPEMKSEGYVGNVTEEISQKLAINSEGLRWHQSKHLARELNKSSGKLDDNSFQCLTDTVTNGTSEVKCESIKCTRLVHVKRLARALHSTAGLELDGSSRVEEAEISPS</sequence>
<dbReference type="EMBL" id="BAABME010002100">
    <property type="protein sequence ID" value="GAA0153018.1"/>
    <property type="molecule type" value="Genomic_DNA"/>
</dbReference>
<feature type="region of interest" description="Disordered" evidence="1">
    <location>
        <begin position="1"/>
        <end position="47"/>
    </location>
</feature>
<proteinExistence type="predicted"/>
<evidence type="ECO:0000313" key="2">
    <source>
        <dbReference type="EMBL" id="GAA0153018.1"/>
    </source>
</evidence>
<feature type="compositionally biased region" description="Basic and acidic residues" evidence="1">
    <location>
        <begin position="16"/>
        <end position="26"/>
    </location>
</feature>
<organism evidence="2 3">
    <name type="scientific">Lithospermum erythrorhizon</name>
    <name type="common">Purple gromwell</name>
    <name type="synonym">Lithospermum officinale var. erythrorhizon</name>
    <dbReference type="NCBI Taxonomy" id="34254"/>
    <lineage>
        <taxon>Eukaryota</taxon>
        <taxon>Viridiplantae</taxon>
        <taxon>Streptophyta</taxon>
        <taxon>Embryophyta</taxon>
        <taxon>Tracheophyta</taxon>
        <taxon>Spermatophyta</taxon>
        <taxon>Magnoliopsida</taxon>
        <taxon>eudicotyledons</taxon>
        <taxon>Gunneridae</taxon>
        <taxon>Pentapetalae</taxon>
        <taxon>asterids</taxon>
        <taxon>lamiids</taxon>
        <taxon>Boraginales</taxon>
        <taxon>Boraginaceae</taxon>
        <taxon>Boraginoideae</taxon>
        <taxon>Lithospermeae</taxon>
        <taxon>Lithospermum</taxon>
    </lineage>
</organism>
<protein>
    <submittedName>
        <fullName evidence="2">Uncharacterized protein</fullName>
    </submittedName>
</protein>
<comment type="caution">
    <text evidence="2">The sequence shown here is derived from an EMBL/GenBank/DDBJ whole genome shotgun (WGS) entry which is preliminary data.</text>
</comment>
<reference evidence="2 3" key="1">
    <citation type="submission" date="2024-01" db="EMBL/GenBank/DDBJ databases">
        <title>The complete chloroplast genome sequence of Lithospermum erythrorhizon: insights into the phylogenetic relationship among Boraginaceae species and the maternal lineages of purple gromwells.</title>
        <authorList>
            <person name="Okada T."/>
            <person name="Watanabe K."/>
        </authorList>
    </citation>
    <scope>NUCLEOTIDE SEQUENCE [LARGE SCALE GENOMIC DNA]</scope>
</reference>